<dbReference type="CDD" id="cd00771">
    <property type="entry name" value="ThrRS_core"/>
    <property type="match status" value="1"/>
</dbReference>
<keyword evidence="8" id="KW-0809">Transit peptide</keyword>
<dbReference type="EC" id="6.1.1.3" evidence="3"/>
<dbReference type="GO" id="GO:0004829">
    <property type="term" value="F:threonine-tRNA ligase activity"/>
    <property type="evidence" value="ECO:0007669"/>
    <property type="project" value="UniProtKB-EC"/>
</dbReference>
<keyword evidence="4" id="KW-0436">Ligase</keyword>
<evidence type="ECO:0000256" key="5">
    <source>
        <dbReference type="ARBA" id="ARBA00022741"/>
    </source>
</evidence>
<comment type="subcellular location">
    <subcellularLocation>
        <location evidence="1">Mitochondrion matrix</location>
    </subcellularLocation>
</comment>
<dbReference type="InterPro" id="IPR002320">
    <property type="entry name" value="Thr-tRNA-ligase_IIa"/>
</dbReference>
<dbReference type="InterPro" id="IPR045864">
    <property type="entry name" value="aa-tRNA-synth_II/BPL/LPL"/>
</dbReference>
<dbReference type="SUPFAM" id="SSF52954">
    <property type="entry name" value="Class II aaRS ABD-related"/>
    <property type="match status" value="1"/>
</dbReference>
<evidence type="ECO:0000259" key="14">
    <source>
        <dbReference type="PROSITE" id="PS50862"/>
    </source>
</evidence>
<evidence type="ECO:0000256" key="2">
    <source>
        <dbReference type="ARBA" id="ARBA00008226"/>
    </source>
</evidence>
<dbReference type="PANTHER" id="PTHR11451:SF50">
    <property type="entry name" value="THREONINE--TRNA LIGASE, MITOCHONDRIAL"/>
    <property type="match status" value="1"/>
</dbReference>
<evidence type="ECO:0000256" key="6">
    <source>
        <dbReference type="ARBA" id="ARBA00022840"/>
    </source>
</evidence>
<evidence type="ECO:0000256" key="13">
    <source>
        <dbReference type="SAM" id="MobiDB-lite"/>
    </source>
</evidence>
<dbReference type="SUPFAM" id="SSF55681">
    <property type="entry name" value="Class II aaRS and biotin synthetases"/>
    <property type="match status" value="1"/>
</dbReference>
<dbReference type="PRINTS" id="PR01047">
    <property type="entry name" value="TRNASYNTHTHR"/>
</dbReference>
<dbReference type="Gene3D" id="3.40.50.800">
    <property type="entry name" value="Anticodon-binding domain"/>
    <property type="match status" value="1"/>
</dbReference>
<comment type="similarity">
    <text evidence="2">Belongs to the class-II aminoacyl-tRNA synthetase family.</text>
</comment>
<comment type="caution">
    <text evidence="15">The sequence shown here is derived from an EMBL/GenBank/DDBJ whole genome shotgun (WGS) entry which is preliminary data.</text>
</comment>
<keyword evidence="10" id="KW-0030">Aminoacyl-tRNA synthetase</keyword>
<dbReference type="PANTHER" id="PTHR11451">
    <property type="entry name" value="THREONINE-TRNA LIGASE"/>
    <property type="match status" value="1"/>
</dbReference>
<accession>A0A7C8J2N6</accession>
<name>A0A7C8J2N6_ORBOL</name>
<evidence type="ECO:0000256" key="8">
    <source>
        <dbReference type="ARBA" id="ARBA00022946"/>
    </source>
</evidence>
<feature type="region of interest" description="Disordered" evidence="13">
    <location>
        <begin position="50"/>
        <end position="87"/>
    </location>
</feature>
<dbReference type="GO" id="GO:0005759">
    <property type="term" value="C:mitochondrial matrix"/>
    <property type="evidence" value="ECO:0007669"/>
    <property type="project" value="UniProtKB-SubCell"/>
</dbReference>
<evidence type="ECO:0000256" key="11">
    <source>
        <dbReference type="ARBA" id="ARBA00031900"/>
    </source>
</evidence>
<dbReference type="Pfam" id="PF03129">
    <property type="entry name" value="HGTP_anticodon"/>
    <property type="match status" value="1"/>
</dbReference>
<dbReference type="InterPro" id="IPR006195">
    <property type="entry name" value="aa-tRNA-synth_II"/>
</dbReference>
<keyword evidence="5" id="KW-0547">Nucleotide-binding</keyword>
<dbReference type="Pfam" id="PF00587">
    <property type="entry name" value="tRNA-synt_2b"/>
    <property type="match status" value="1"/>
</dbReference>
<comment type="catalytic activity">
    <reaction evidence="12">
        <text>tRNA(Thr) + L-threonine + ATP = L-threonyl-tRNA(Thr) + AMP + diphosphate + H(+)</text>
        <dbReference type="Rhea" id="RHEA:24624"/>
        <dbReference type="Rhea" id="RHEA-COMP:9670"/>
        <dbReference type="Rhea" id="RHEA-COMP:9704"/>
        <dbReference type="ChEBI" id="CHEBI:15378"/>
        <dbReference type="ChEBI" id="CHEBI:30616"/>
        <dbReference type="ChEBI" id="CHEBI:33019"/>
        <dbReference type="ChEBI" id="CHEBI:57926"/>
        <dbReference type="ChEBI" id="CHEBI:78442"/>
        <dbReference type="ChEBI" id="CHEBI:78534"/>
        <dbReference type="ChEBI" id="CHEBI:456215"/>
        <dbReference type="EC" id="6.1.1.3"/>
    </reaction>
</comment>
<feature type="compositionally biased region" description="Polar residues" evidence="13">
    <location>
        <begin position="50"/>
        <end position="60"/>
    </location>
</feature>
<evidence type="ECO:0000256" key="7">
    <source>
        <dbReference type="ARBA" id="ARBA00022917"/>
    </source>
</evidence>
<feature type="compositionally biased region" description="Low complexity" evidence="13">
    <location>
        <begin position="74"/>
        <end position="84"/>
    </location>
</feature>
<evidence type="ECO:0000256" key="4">
    <source>
        <dbReference type="ARBA" id="ARBA00022598"/>
    </source>
</evidence>
<keyword evidence="7" id="KW-0648">Protein biosynthesis</keyword>
<evidence type="ECO:0000256" key="9">
    <source>
        <dbReference type="ARBA" id="ARBA00023128"/>
    </source>
</evidence>
<dbReference type="EMBL" id="WIQW01000297">
    <property type="protein sequence ID" value="KAF3077710.1"/>
    <property type="molecule type" value="Genomic_DNA"/>
</dbReference>
<dbReference type="FunFam" id="3.30.930.10:FF:000039">
    <property type="entry name" value="Threonyl-tRNA synthetase, mitochondrial"/>
    <property type="match status" value="1"/>
</dbReference>
<feature type="domain" description="Aminoacyl-transfer RNA synthetases class-II family profile" evidence="14">
    <location>
        <begin position="117"/>
        <end position="429"/>
    </location>
</feature>
<keyword evidence="6" id="KW-0067">ATP-binding</keyword>
<reference evidence="15 16" key="1">
    <citation type="submission" date="2019-06" db="EMBL/GenBank/DDBJ databases">
        <authorList>
            <person name="Palmer J.M."/>
        </authorList>
    </citation>
    <scope>NUCLEOTIDE SEQUENCE [LARGE SCALE GENOMIC DNA]</scope>
    <source>
        <strain evidence="15 16">TWF102</strain>
    </source>
</reference>
<protein>
    <recommendedName>
        <fullName evidence="3">threonine--tRNA ligase</fullName>
        <ecNumber evidence="3">6.1.1.3</ecNumber>
    </recommendedName>
    <alternativeName>
        <fullName evidence="11">Threonyl-tRNA synthetase</fullName>
    </alternativeName>
</protein>
<evidence type="ECO:0000256" key="3">
    <source>
        <dbReference type="ARBA" id="ARBA00013163"/>
    </source>
</evidence>
<dbReference type="Proteomes" id="UP000475325">
    <property type="component" value="Unassembled WGS sequence"/>
</dbReference>
<dbReference type="InterPro" id="IPR004154">
    <property type="entry name" value="Anticodon-bd"/>
</dbReference>
<dbReference type="InterPro" id="IPR033728">
    <property type="entry name" value="ThrRS_core"/>
</dbReference>
<dbReference type="Gene3D" id="3.30.930.10">
    <property type="entry name" value="Bira Bifunctional Protein, Domain 2"/>
    <property type="match status" value="1"/>
</dbReference>
<evidence type="ECO:0000256" key="12">
    <source>
        <dbReference type="ARBA" id="ARBA00049515"/>
    </source>
</evidence>
<dbReference type="InterPro" id="IPR036621">
    <property type="entry name" value="Anticodon-bd_dom_sf"/>
</dbReference>
<evidence type="ECO:0000256" key="10">
    <source>
        <dbReference type="ARBA" id="ARBA00023146"/>
    </source>
</evidence>
<gene>
    <name evidence="15" type="ORF">TWF102_005651</name>
</gene>
<dbReference type="PROSITE" id="PS50862">
    <property type="entry name" value="AA_TRNA_LIGASE_II"/>
    <property type="match status" value="1"/>
</dbReference>
<proteinExistence type="inferred from homology"/>
<feature type="compositionally biased region" description="Pro residues" evidence="13">
    <location>
        <begin position="61"/>
        <end position="73"/>
    </location>
</feature>
<organism evidence="15 16">
    <name type="scientific">Orbilia oligospora</name>
    <name type="common">Nematode-trapping fungus</name>
    <name type="synonym">Arthrobotrys oligospora</name>
    <dbReference type="NCBI Taxonomy" id="2813651"/>
    <lineage>
        <taxon>Eukaryota</taxon>
        <taxon>Fungi</taxon>
        <taxon>Dikarya</taxon>
        <taxon>Ascomycota</taxon>
        <taxon>Pezizomycotina</taxon>
        <taxon>Orbiliomycetes</taxon>
        <taxon>Orbiliales</taxon>
        <taxon>Orbiliaceae</taxon>
        <taxon>Orbilia</taxon>
    </lineage>
</organism>
<dbReference type="GO" id="GO:0006435">
    <property type="term" value="P:threonyl-tRNA aminoacylation"/>
    <property type="evidence" value="ECO:0007669"/>
    <property type="project" value="InterPro"/>
</dbReference>
<evidence type="ECO:0000313" key="16">
    <source>
        <dbReference type="Proteomes" id="UP000475325"/>
    </source>
</evidence>
<evidence type="ECO:0000313" key="15">
    <source>
        <dbReference type="EMBL" id="KAF3077710.1"/>
    </source>
</evidence>
<dbReference type="GO" id="GO:0005524">
    <property type="term" value="F:ATP binding"/>
    <property type="evidence" value="ECO:0007669"/>
    <property type="project" value="UniProtKB-KW"/>
</dbReference>
<sequence length="549" mass="61598">MKRLKPPTVASPRQLRFHPLLLRQQQQSILRLPPPPTIPLNRSFTTSNATYSYQSTNPVDNTPPPPSPSPSPSQPAITTTTPPSQKNVNKTLHHTIATQTGLYSTLPYSPGSPFFLPHGTRIFNRLIEFLRAQYALYGFQEVITPTIFNDALWEKSGHLENFRDDMFRVFSGKRGVVRRKNLEEEGGEGVGVGLNAGVKGEGEEEGMYSLKPMNCPGHCLLYKVKGHGYADLPLRFAEFAPLHRDEIRSALTGLTRVRRFHQDDAHIFCRHDQIPAEISSTLSMIETVYSVFGLQNYKFLLSTRPEKYMGSLSDWERAEEALKMSLEATGRKWTVNEGDGAFYGPKIDVILVDFQGKEHQTATVQLDFQLPQKFELSYDAAGAGSEDNSGGGSGGGGVKETPVIIHRAIFGSLERFMALLIEKYEKRWPFWMSPRQVKVIPVHQKNESIRNFAERTRDVLAGVVKGDKRQVMGKRTFYVDLEERNLGLNKSIREAKAAGYNVIVVIGESEVGSGEVGWDVWEGGKYVKKEAEGVEGVYQKLVQMEAEYQ</sequence>
<evidence type="ECO:0000256" key="1">
    <source>
        <dbReference type="ARBA" id="ARBA00004305"/>
    </source>
</evidence>
<keyword evidence="9" id="KW-0496">Mitochondrion</keyword>
<dbReference type="InterPro" id="IPR002314">
    <property type="entry name" value="aa-tRNA-synt_IIb"/>
</dbReference>
<dbReference type="AlphaFoldDB" id="A0A7C8J2N6"/>